<accession>A0A1T4T9T6</accession>
<dbReference type="InterPro" id="IPR050194">
    <property type="entry name" value="Glycosyltransferase_grp1"/>
</dbReference>
<evidence type="ECO:0000259" key="2">
    <source>
        <dbReference type="Pfam" id="PF13579"/>
    </source>
</evidence>
<dbReference type="InterPro" id="IPR028098">
    <property type="entry name" value="Glyco_trans_4-like_N"/>
</dbReference>
<gene>
    <name evidence="3" type="ORF">SAMN02745126_05912</name>
</gene>
<dbReference type="STRING" id="225324.SAMN02745126_05912"/>
<dbReference type="AlphaFoldDB" id="A0A1T4T9T6"/>
<keyword evidence="3" id="KW-0808">Transferase</keyword>
<keyword evidence="4" id="KW-1185">Reference proteome</keyword>
<organism evidence="3 4">
    <name type="scientific">Enhydrobacter aerosaccus</name>
    <dbReference type="NCBI Taxonomy" id="225324"/>
    <lineage>
        <taxon>Bacteria</taxon>
        <taxon>Pseudomonadati</taxon>
        <taxon>Pseudomonadota</taxon>
        <taxon>Alphaproteobacteria</taxon>
        <taxon>Hyphomicrobiales</taxon>
        <taxon>Enhydrobacter</taxon>
    </lineage>
</organism>
<dbReference type="OrthoDB" id="9807414at2"/>
<evidence type="ECO:0000313" key="4">
    <source>
        <dbReference type="Proteomes" id="UP000190092"/>
    </source>
</evidence>
<reference evidence="4" key="1">
    <citation type="submission" date="2017-02" db="EMBL/GenBank/DDBJ databases">
        <authorList>
            <person name="Varghese N."/>
            <person name="Submissions S."/>
        </authorList>
    </citation>
    <scope>NUCLEOTIDE SEQUENCE [LARGE SCALE GENOMIC DNA]</scope>
    <source>
        <strain evidence="4">ATCC 27094</strain>
    </source>
</reference>
<feature type="domain" description="Glycosyltransferase subfamily 4-like N-terminal" evidence="2">
    <location>
        <begin position="28"/>
        <end position="249"/>
    </location>
</feature>
<dbReference type="RefSeq" id="WP_085937646.1">
    <property type="nucleotide sequence ID" value="NZ_FUWJ01000014.1"/>
</dbReference>
<dbReference type="Gene3D" id="3.40.50.2000">
    <property type="entry name" value="Glycogen Phosphorylase B"/>
    <property type="match status" value="2"/>
</dbReference>
<dbReference type="PANTHER" id="PTHR45947">
    <property type="entry name" value="SULFOQUINOVOSYL TRANSFERASE SQD2"/>
    <property type="match status" value="1"/>
</dbReference>
<dbReference type="PANTHER" id="PTHR45947:SF13">
    <property type="entry name" value="TRANSFERASE"/>
    <property type="match status" value="1"/>
</dbReference>
<dbReference type="EMBL" id="FUWJ01000014">
    <property type="protein sequence ID" value="SKA37222.1"/>
    <property type="molecule type" value="Genomic_DNA"/>
</dbReference>
<feature type="domain" description="Glycosyl transferase family 1" evidence="1">
    <location>
        <begin position="264"/>
        <end position="426"/>
    </location>
</feature>
<dbReference type="SUPFAM" id="SSF53756">
    <property type="entry name" value="UDP-Glycosyltransferase/glycogen phosphorylase"/>
    <property type="match status" value="1"/>
</dbReference>
<dbReference type="Proteomes" id="UP000190092">
    <property type="component" value="Unassembled WGS sequence"/>
</dbReference>
<sequence>MTLEGSDTGSKRLRIAHCVGFYFPEGMGGTEVYVQDLRAALMDRSIDGYVIAATDKSFEQYVWEGVPVVRYPSNWAGIRDYSAARSRAGLSKFQELILQNAPDIFHLHSWTSGAGLTHLAQVAQLGIPCVVTMHVPSALCLRGTMLLHGREACDGRIDDKRCAQCWAASRGLPPALANAVSSLPRRSWSGGWTSRISSKAVTLLSARSRAVVQALELHRMAEFSERIVAPSQWVYSALLANGVAPEKLRISRQAVSRSLTVEAQRLPHEPAKKDLTIGFIGRLEHYKGAHILLEAMAQIPRDVPIRLRIAGTGTELPYLRTLEQAAGSDKRIEFCGGISREQVPDFLRQVDILAVPSNYMETGPLVVLEAYAFGVPVMGANLGGIAERVRDGIDGWLLPFDDSRAWAVAMREAAQDRSRLQRLTANILPSRTMGDVADEMAVLYREIIGGRLSLGHAETVRMPADRP</sequence>
<proteinExistence type="predicted"/>
<dbReference type="GO" id="GO:0016757">
    <property type="term" value="F:glycosyltransferase activity"/>
    <property type="evidence" value="ECO:0007669"/>
    <property type="project" value="InterPro"/>
</dbReference>
<evidence type="ECO:0000313" key="3">
    <source>
        <dbReference type="EMBL" id="SKA37222.1"/>
    </source>
</evidence>
<dbReference type="Pfam" id="PF13579">
    <property type="entry name" value="Glyco_trans_4_4"/>
    <property type="match status" value="1"/>
</dbReference>
<dbReference type="Pfam" id="PF00534">
    <property type="entry name" value="Glycos_transf_1"/>
    <property type="match status" value="1"/>
</dbReference>
<protein>
    <submittedName>
        <fullName evidence="3">Glycosyltransferase involved in cell wall bisynthesis</fullName>
    </submittedName>
</protein>
<name>A0A1T4T9T6_9HYPH</name>
<dbReference type="InterPro" id="IPR001296">
    <property type="entry name" value="Glyco_trans_1"/>
</dbReference>
<evidence type="ECO:0000259" key="1">
    <source>
        <dbReference type="Pfam" id="PF00534"/>
    </source>
</evidence>